<dbReference type="RefSeq" id="WP_156608578.1">
    <property type="nucleotide sequence ID" value="NZ_WPCU01000004.1"/>
</dbReference>
<dbReference type="Proteomes" id="UP000435304">
    <property type="component" value="Unassembled WGS sequence"/>
</dbReference>
<feature type="domain" description="Lsr2 DNA-binding" evidence="4">
    <location>
        <begin position="74"/>
        <end position="108"/>
    </location>
</feature>
<dbReference type="GO" id="GO:0016746">
    <property type="term" value="F:acyltransferase activity"/>
    <property type="evidence" value="ECO:0007669"/>
    <property type="project" value="InterPro"/>
</dbReference>
<dbReference type="InterPro" id="IPR024412">
    <property type="entry name" value="Lsr2_dim_dom"/>
</dbReference>
<keyword evidence="1" id="KW-0238">DNA-binding</keyword>
<keyword evidence="6" id="KW-1185">Reference proteome</keyword>
<accession>A0A6A9UW84</accession>
<comment type="caution">
    <text evidence="5">The sequence shown here is derived from an EMBL/GenBank/DDBJ whole genome shotgun (WGS) entry which is preliminary data.</text>
</comment>
<sequence>MAQRGEIRLTDDLDQGPANETVQFGLDGVTYEIDLSSSNAEDLRGAFVAWVGHARRIAGRRTGRATSSSAQTGRPSGSEVRAWAAEQGMEVSGRGRVPAEVRKAYDAAH</sequence>
<evidence type="ECO:0000256" key="2">
    <source>
        <dbReference type="SAM" id="MobiDB-lite"/>
    </source>
</evidence>
<dbReference type="Gene3D" id="4.10.320.10">
    <property type="entry name" value="E3-binding domain"/>
    <property type="match status" value="1"/>
</dbReference>
<proteinExistence type="predicted"/>
<evidence type="ECO:0000256" key="1">
    <source>
        <dbReference type="ARBA" id="ARBA00023125"/>
    </source>
</evidence>
<evidence type="ECO:0000259" key="3">
    <source>
        <dbReference type="Pfam" id="PF11774"/>
    </source>
</evidence>
<dbReference type="GO" id="GO:0003677">
    <property type="term" value="F:DNA binding"/>
    <property type="evidence" value="ECO:0007669"/>
    <property type="project" value="UniProtKB-KW"/>
</dbReference>
<dbReference type="InterPro" id="IPR036625">
    <property type="entry name" value="E3-bd_dom_sf"/>
</dbReference>
<organism evidence="5 6">
    <name type="scientific">Auraticoccus cholistanensis</name>
    <dbReference type="NCBI Taxonomy" id="2656650"/>
    <lineage>
        <taxon>Bacteria</taxon>
        <taxon>Bacillati</taxon>
        <taxon>Actinomycetota</taxon>
        <taxon>Actinomycetes</taxon>
        <taxon>Propionibacteriales</taxon>
        <taxon>Propionibacteriaceae</taxon>
        <taxon>Auraticoccus</taxon>
    </lineage>
</organism>
<reference evidence="5 6" key="1">
    <citation type="submission" date="2019-12" db="EMBL/GenBank/DDBJ databases">
        <title>Auraticoccus cholistani sp. nov., an actinomycete isolated from soil of Cholistan desert.</title>
        <authorList>
            <person name="Cheema M.T."/>
        </authorList>
    </citation>
    <scope>NUCLEOTIDE SEQUENCE [LARGE SCALE GENOMIC DNA]</scope>
    <source>
        <strain evidence="5 6">F435</strain>
    </source>
</reference>
<dbReference type="InterPro" id="IPR042261">
    <property type="entry name" value="Lsr2-like_dimerization"/>
</dbReference>
<dbReference type="AlphaFoldDB" id="A0A6A9UW84"/>
<gene>
    <name evidence="5" type="ORF">GC722_05455</name>
</gene>
<dbReference type="Pfam" id="PF23359">
    <property type="entry name" value="Lsr2_DNA-bd"/>
    <property type="match status" value="1"/>
</dbReference>
<evidence type="ECO:0000313" key="5">
    <source>
        <dbReference type="EMBL" id="MVA75477.1"/>
    </source>
</evidence>
<feature type="domain" description="Lsr2 dimerization" evidence="3">
    <location>
        <begin position="1"/>
        <end position="57"/>
    </location>
</feature>
<protein>
    <submittedName>
        <fullName evidence="5">Lsr2 family protein</fullName>
    </submittedName>
</protein>
<dbReference type="EMBL" id="WPCU01000004">
    <property type="protein sequence ID" value="MVA75477.1"/>
    <property type="molecule type" value="Genomic_DNA"/>
</dbReference>
<dbReference type="InterPro" id="IPR055370">
    <property type="entry name" value="Lsr2_DNA-bd"/>
</dbReference>
<evidence type="ECO:0000313" key="6">
    <source>
        <dbReference type="Proteomes" id="UP000435304"/>
    </source>
</evidence>
<dbReference type="Pfam" id="PF11774">
    <property type="entry name" value="Lsr2"/>
    <property type="match status" value="1"/>
</dbReference>
<evidence type="ECO:0000259" key="4">
    <source>
        <dbReference type="Pfam" id="PF23359"/>
    </source>
</evidence>
<dbReference type="Gene3D" id="3.30.60.230">
    <property type="entry name" value="Lsr2, dimerization domain"/>
    <property type="match status" value="1"/>
</dbReference>
<feature type="region of interest" description="Disordered" evidence="2">
    <location>
        <begin position="59"/>
        <end position="81"/>
    </location>
</feature>
<name>A0A6A9UW84_9ACTN</name>